<sequence>MNTRDPFNLHRSPAFNILRATASRAASNVAQQVVEAGAQAYETGKQAVEDMSTFSVPKNVPSFTNPQRELENRAWAASGVTARSAASQSNGGVLGGMQDRVGDFFDVGRNDLPMYKDKPFSYAASRRRQPIWKKKRALGAGSLFVLAILYLLGFFGSNAKATKSAKNTWNWMQRPEKSGSKVDWLDRRERVVEAFTLSWDSYARYGWGYDEYHPISKKGKFMTPKGMGWIIVDALDTMMLMNLTSRLTTAREWLATKLDYDQDQEVNTFETTIRMLGGLLSAHYLSTEFPELAPLADDDEGAAGEDLYLEKAKDLADRLMGAFKSNSGIPYASVNLKTYEGVVSHADGGASSTAEAATLQLELKYLTKLTGETLYWEAAEKVIQVIDDNGREGGLVPIYIYAHDGHFRGENIRLGSRGDSYYEYLIKQYLQTDKHEPIYEEMWDEALAGIRKYLITYSTPSQFTVLAERPDGLHEKLSPKMDHLVCFLPGTIALGATGGIPESEARKLPTWDARKDEEMELARELTKTCIGMYRVMATGLAPEIAHFHVDDPPLPASAPHKSPTTFEGGEDAAWRKDFILKPQDNHNLQRPETVESLFYMWRITGDEIYREWGWDMFKAFLNYTAVEEGGGFTSLSDANTIPPQTRDNMESFWLAETLKYFYLLFSPNDFIPLDKVVINTEAHIFPRFKPTALMKTGWTRKPRDKDGKLLPDAPAKKTTIIETKTIEKAKSTSKS</sequence>
<dbReference type="PANTHER" id="PTHR11742:SF55">
    <property type="entry name" value="ENDOPLASMIC RETICULUM MANNOSYL-OLIGOSACCHARIDE 1,2-ALPHA-MANNOSIDASE"/>
    <property type="match status" value="1"/>
</dbReference>
<dbReference type="GO" id="GO:0005783">
    <property type="term" value="C:endoplasmic reticulum"/>
    <property type="evidence" value="ECO:0007669"/>
    <property type="project" value="TreeGrafter"/>
</dbReference>
<dbReference type="GO" id="GO:0005509">
    <property type="term" value="F:calcium ion binding"/>
    <property type="evidence" value="ECO:0007669"/>
    <property type="project" value="InterPro"/>
</dbReference>
<dbReference type="Proteomes" id="UP000016922">
    <property type="component" value="Unassembled WGS sequence"/>
</dbReference>
<reference evidence="15 16" key="1">
    <citation type="journal article" date="2013" name="BMC Genomics">
        <title>Genomics-driven discovery of the pneumocandin biosynthetic gene cluster in the fungus Glarea lozoyensis.</title>
        <authorList>
            <person name="Chen L."/>
            <person name="Yue Q."/>
            <person name="Zhang X."/>
            <person name="Xiang M."/>
            <person name="Wang C."/>
            <person name="Li S."/>
            <person name="Che Y."/>
            <person name="Ortiz-Lopez F.J."/>
            <person name="Bills G.F."/>
            <person name="Liu X."/>
            <person name="An Z."/>
        </authorList>
    </citation>
    <scope>NUCLEOTIDE SEQUENCE [LARGE SCALE GENOMIC DNA]</scope>
    <source>
        <strain evidence="16">ATCC 20868 / MF5171</strain>
    </source>
</reference>
<comment type="cofactor">
    <cofactor evidence="1 11">
        <name>Ca(2+)</name>
        <dbReference type="ChEBI" id="CHEBI:29108"/>
    </cofactor>
</comment>
<keyword evidence="14" id="KW-1133">Transmembrane helix</keyword>
<evidence type="ECO:0000256" key="6">
    <source>
        <dbReference type="ARBA" id="ARBA00022837"/>
    </source>
</evidence>
<comment type="pathway">
    <text evidence="2">Protein modification; protein glycosylation.</text>
</comment>
<evidence type="ECO:0000256" key="2">
    <source>
        <dbReference type="ARBA" id="ARBA00004922"/>
    </source>
</evidence>
<evidence type="ECO:0000256" key="5">
    <source>
        <dbReference type="ARBA" id="ARBA00022801"/>
    </source>
</evidence>
<keyword evidence="7 12" id="KW-1015">Disulfide bond</keyword>
<dbReference type="GO" id="GO:0016020">
    <property type="term" value="C:membrane"/>
    <property type="evidence" value="ECO:0007669"/>
    <property type="project" value="InterPro"/>
</dbReference>
<dbReference type="GeneID" id="19470254"/>
<dbReference type="Pfam" id="PF01532">
    <property type="entry name" value="Glyco_hydro_47"/>
    <property type="match status" value="1"/>
</dbReference>
<dbReference type="SUPFAM" id="SSF48225">
    <property type="entry name" value="Seven-hairpin glycosidases"/>
    <property type="match status" value="1"/>
</dbReference>
<evidence type="ECO:0000256" key="11">
    <source>
        <dbReference type="PIRSR" id="PIRSR601382-2"/>
    </source>
</evidence>
<dbReference type="InterPro" id="IPR012341">
    <property type="entry name" value="6hp_glycosidase-like_sf"/>
</dbReference>
<evidence type="ECO:0000256" key="10">
    <source>
        <dbReference type="PIRSR" id="PIRSR601382-1"/>
    </source>
</evidence>
<dbReference type="EMBL" id="KE145354">
    <property type="protein sequence ID" value="EPE35513.1"/>
    <property type="molecule type" value="Genomic_DNA"/>
</dbReference>
<dbReference type="InterPro" id="IPR050749">
    <property type="entry name" value="Glycosyl_Hydrolase_47"/>
</dbReference>
<feature type="active site" evidence="10">
    <location>
        <position position="592"/>
    </location>
</feature>
<proteinExistence type="inferred from homology"/>
<keyword evidence="4 11" id="KW-0479">Metal-binding</keyword>
<keyword evidence="14" id="KW-0472">Membrane</keyword>
<dbReference type="KEGG" id="glz:GLAREA_11212"/>
<evidence type="ECO:0000256" key="7">
    <source>
        <dbReference type="ARBA" id="ARBA00023157"/>
    </source>
</evidence>
<evidence type="ECO:0000256" key="13">
    <source>
        <dbReference type="RuleBase" id="RU361193"/>
    </source>
</evidence>
<evidence type="ECO:0000256" key="12">
    <source>
        <dbReference type="PIRSR" id="PIRSR601382-3"/>
    </source>
</evidence>
<feature type="active site" evidence="10">
    <location>
        <position position="419"/>
    </location>
</feature>
<dbReference type="GO" id="GO:0005975">
    <property type="term" value="P:carbohydrate metabolic process"/>
    <property type="evidence" value="ECO:0007669"/>
    <property type="project" value="InterPro"/>
</dbReference>
<keyword evidence="6 11" id="KW-0106">Calcium</keyword>
<dbReference type="OrthoDB" id="8118055at2759"/>
<evidence type="ECO:0000256" key="14">
    <source>
        <dbReference type="SAM" id="Phobius"/>
    </source>
</evidence>
<evidence type="ECO:0000256" key="3">
    <source>
        <dbReference type="ARBA" id="ARBA00007658"/>
    </source>
</evidence>
<dbReference type="EC" id="3.2.1.-" evidence="13"/>
<evidence type="ECO:0000256" key="1">
    <source>
        <dbReference type="ARBA" id="ARBA00001913"/>
    </source>
</evidence>
<keyword evidence="16" id="KW-1185">Reference proteome</keyword>
<keyword evidence="14" id="KW-0812">Transmembrane</keyword>
<dbReference type="STRING" id="1116229.S3EB10"/>
<dbReference type="HOGENOM" id="CLU_003818_3_0_1"/>
<dbReference type="RefSeq" id="XP_008077592.1">
    <property type="nucleotide sequence ID" value="XM_008079401.1"/>
</dbReference>
<organism evidence="15 16">
    <name type="scientific">Glarea lozoyensis (strain ATCC 20868 / MF5171)</name>
    <dbReference type="NCBI Taxonomy" id="1116229"/>
    <lineage>
        <taxon>Eukaryota</taxon>
        <taxon>Fungi</taxon>
        <taxon>Dikarya</taxon>
        <taxon>Ascomycota</taxon>
        <taxon>Pezizomycotina</taxon>
        <taxon>Leotiomycetes</taxon>
        <taxon>Helotiales</taxon>
        <taxon>Helotiaceae</taxon>
        <taxon>Glarea</taxon>
    </lineage>
</organism>
<dbReference type="AlphaFoldDB" id="S3EB10"/>
<comment type="catalytic activity">
    <reaction evidence="9">
        <text>N(4)-(alpha-D-Man-(1-&gt;2)-alpha-D-Man-(1-&gt;2)-alpha-D-Man-(1-&gt;3)-[alpha-D-Man-(1-&gt;2)-alpha-D-Man-(1-&gt;3)-[alpha-D-Man-(1-&gt;2)-alpha-D-Man-(1-&gt;6)]-alpha-D-Man-(1-&gt;6)]-beta-D-Man-(1-&gt;4)-beta-D-GlcNAc-(1-&gt;4)-beta-D-GlcNAc)-L-asparaginyl-[protein] (N-glucan mannose isomer 9A1,2,3B1,2,3) + 4 H2O = N(4)-(alpha-D-Man-(1-&gt;3)-[alpha-D-Man-(1-&gt;3)-[alpha-D-Man-(1-&gt;6)]-alpha-D-Man-(1-&gt;6)]-beta-D-Man-(1-&gt;4)-beta-D-GlcNAc-(1-&gt;4)-beta-D-GlcNAc)-L-asparaginyl-[protein] (N-glucan mannose isomer 5A1,2) + 4 beta-D-mannose</text>
        <dbReference type="Rhea" id="RHEA:56008"/>
        <dbReference type="Rhea" id="RHEA-COMP:14356"/>
        <dbReference type="Rhea" id="RHEA-COMP:14367"/>
        <dbReference type="ChEBI" id="CHEBI:15377"/>
        <dbReference type="ChEBI" id="CHEBI:28563"/>
        <dbReference type="ChEBI" id="CHEBI:59087"/>
        <dbReference type="ChEBI" id="CHEBI:139493"/>
        <dbReference type="EC" id="3.2.1.113"/>
    </reaction>
</comment>
<dbReference type="GO" id="GO:0036503">
    <property type="term" value="P:ERAD pathway"/>
    <property type="evidence" value="ECO:0007669"/>
    <property type="project" value="UniProtKB-ARBA"/>
</dbReference>
<comment type="catalytic activity">
    <reaction evidence="8">
        <text>N(4)-(alpha-D-Man-(1-&gt;2)-alpha-D-Man-(1-&gt;2)-alpha-D-Man-(1-&gt;3)-[alpha-D-Man-(1-&gt;3)-[alpha-D-Man-(1-&gt;2)-alpha-D-Man-(1-&gt;6)]-alpha-D-Man-(1-&gt;6)]-beta-D-Man-(1-&gt;4)-beta-D-GlcNAc-(1-&gt;4)-beta-D-GlcNAc)-L-asparaginyl-[protein] (N-glucan mannose isomer 8A1,2,3B1,3) + 3 H2O = N(4)-(alpha-D-Man-(1-&gt;3)-[alpha-D-Man-(1-&gt;3)-[alpha-D-Man-(1-&gt;6)]-alpha-D-Man-(1-&gt;6)]-beta-D-Man-(1-&gt;4)-beta-D-GlcNAc-(1-&gt;4)-beta-D-GlcNAc)-L-asparaginyl-[protein] (N-glucan mannose isomer 5A1,2) + 3 beta-D-mannose</text>
        <dbReference type="Rhea" id="RHEA:56028"/>
        <dbReference type="Rhea" id="RHEA-COMP:14358"/>
        <dbReference type="Rhea" id="RHEA-COMP:14367"/>
        <dbReference type="ChEBI" id="CHEBI:15377"/>
        <dbReference type="ChEBI" id="CHEBI:28563"/>
        <dbReference type="ChEBI" id="CHEBI:59087"/>
        <dbReference type="ChEBI" id="CHEBI:60628"/>
        <dbReference type="EC" id="3.2.1.113"/>
    </reaction>
</comment>
<feature type="active site" description="Proton donor" evidence="10">
    <location>
        <position position="543"/>
    </location>
</feature>
<dbReference type="eggNOG" id="KOG2431">
    <property type="taxonomic scope" value="Eukaryota"/>
</dbReference>
<accession>S3EB10</accession>
<feature type="disulfide bond" evidence="12">
    <location>
        <begin position="486"/>
        <end position="529"/>
    </location>
</feature>
<evidence type="ECO:0000256" key="4">
    <source>
        <dbReference type="ARBA" id="ARBA00022723"/>
    </source>
</evidence>
<dbReference type="PANTHER" id="PTHR11742">
    <property type="entry name" value="MANNOSYL-OLIGOSACCHARIDE ALPHA-1,2-MANNOSIDASE-RELATED"/>
    <property type="match status" value="1"/>
</dbReference>
<dbReference type="UniPathway" id="UPA00378"/>
<evidence type="ECO:0000313" key="16">
    <source>
        <dbReference type="Proteomes" id="UP000016922"/>
    </source>
</evidence>
<evidence type="ECO:0000256" key="9">
    <source>
        <dbReference type="ARBA" id="ARBA00048605"/>
    </source>
</evidence>
<feature type="transmembrane region" description="Helical" evidence="14">
    <location>
        <begin position="137"/>
        <end position="156"/>
    </location>
</feature>
<comment type="similarity">
    <text evidence="3 13">Belongs to the glycosyl hydrolase 47 family.</text>
</comment>
<protein>
    <recommendedName>
        <fullName evidence="13">alpha-1,2-Mannosidase</fullName>
        <ecNumber evidence="13">3.2.1.-</ecNumber>
    </recommendedName>
</protein>
<feature type="binding site" evidence="11">
    <location>
        <position position="680"/>
    </location>
    <ligand>
        <name>Ca(2+)</name>
        <dbReference type="ChEBI" id="CHEBI:29108"/>
    </ligand>
</feature>
<keyword evidence="5 13" id="KW-0378">Hydrolase</keyword>
<evidence type="ECO:0000256" key="8">
    <source>
        <dbReference type="ARBA" id="ARBA00047669"/>
    </source>
</evidence>
<name>S3EB10_GLAL2</name>
<dbReference type="InterPro" id="IPR001382">
    <property type="entry name" value="Glyco_hydro_47"/>
</dbReference>
<dbReference type="PRINTS" id="PR00747">
    <property type="entry name" value="GLYHDRLASE47"/>
</dbReference>
<evidence type="ECO:0000313" key="15">
    <source>
        <dbReference type="EMBL" id="EPE35513.1"/>
    </source>
</evidence>
<keyword evidence="13 15" id="KW-0326">Glycosidase</keyword>
<dbReference type="Gene3D" id="1.50.10.10">
    <property type="match status" value="1"/>
</dbReference>
<dbReference type="GO" id="GO:0004571">
    <property type="term" value="F:mannosyl-oligosaccharide 1,2-alpha-mannosidase activity"/>
    <property type="evidence" value="ECO:0007669"/>
    <property type="project" value="UniProtKB-EC"/>
</dbReference>
<dbReference type="OMA" id="AAFKHSW"/>
<dbReference type="InterPro" id="IPR036026">
    <property type="entry name" value="Seven-hairpin_glycosidases"/>
</dbReference>
<gene>
    <name evidence="15" type="ORF">GLAREA_11212</name>
</gene>
<feature type="active site" description="Proton donor" evidence="10">
    <location>
        <position position="270"/>
    </location>
</feature>